<comment type="catalytic activity">
    <reaction evidence="11">
        <text>L-seryl-[protein] + ATP = O-phospho-L-seryl-[protein] + ADP + H(+)</text>
        <dbReference type="Rhea" id="RHEA:17989"/>
        <dbReference type="Rhea" id="RHEA-COMP:9863"/>
        <dbReference type="Rhea" id="RHEA-COMP:11604"/>
        <dbReference type="ChEBI" id="CHEBI:15378"/>
        <dbReference type="ChEBI" id="CHEBI:29999"/>
        <dbReference type="ChEBI" id="CHEBI:30616"/>
        <dbReference type="ChEBI" id="CHEBI:83421"/>
        <dbReference type="ChEBI" id="CHEBI:456216"/>
        <dbReference type="EC" id="2.7.11.12"/>
    </reaction>
</comment>
<keyword evidence="6 13" id="KW-0547">Nucleotide-binding</keyword>
<evidence type="ECO:0000256" key="9">
    <source>
        <dbReference type="ARBA" id="ARBA00022992"/>
    </source>
</evidence>
<keyword evidence="3" id="KW-0723">Serine/threonine-protein kinase</keyword>
<dbReference type="FunFam" id="1.10.510.10:FF:000571">
    <property type="entry name" value="Maternal embryonic leucine zipper kinase"/>
    <property type="match status" value="1"/>
</dbReference>
<dbReference type="PROSITE" id="PS00107">
    <property type="entry name" value="PROTEIN_KINASE_ATP"/>
    <property type="match status" value="1"/>
</dbReference>
<organism evidence="18">
    <name type="scientific">Rhizochromulina marina</name>
    <dbReference type="NCBI Taxonomy" id="1034831"/>
    <lineage>
        <taxon>Eukaryota</taxon>
        <taxon>Sar</taxon>
        <taxon>Stramenopiles</taxon>
        <taxon>Ochrophyta</taxon>
        <taxon>Dictyochophyceae</taxon>
        <taxon>Rhizochromulinales</taxon>
        <taxon>Rhizochromulina</taxon>
    </lineage>
</organism>
<dbReference type="GO" id="GO:0030553">
    <property type="term" value="F:cGMP binding"/>
    <property type="evidence" value="ECO:0007669"/>
    <property type="project" value="UniProtKB-KW"/>
</dbReference>
<feature type="domain" description="Cyclic nucleotide-binding" evidence="16">
    <location>
        <begin position="195"/>
        <end position="312"/>
    </location>
</feature>
<proteinExistence type="inferred from homology"/>
<feature type="active site" description="Proton acceptor" evidence="12">
    <location>
        <position position="574"/>
    </location>
</feature>
<dbReference type="PROSITE" id="PS00888">
    <property type="entry name" value="CNMP_BINDING_1"/>
    <property type="match status" value="3"/>
</dbReference>
<dbReference type="PROSITE" id="PS50011">
    <property type="entry name" value="PROTEIN_KINASE_DOM"/>
    <property type="match status" value="1"/>
</dbReference>
<keyword evidence="8 13" id="KW-0067">ATP-binding</keyword>
<evidence type="ECO:0000256" key="3">
    <source>
        <dbReference type="ARBA" id="ARBA00022527"/>
    </source>
</evidence>
<reference evidence="18" key="1">
    <citation type="submission" date="2021-01" db="EMBL/GenBank/DDBJ databases">
        <authorList>
            <person name="Corre E."/>
            <person name="Pelletier E."/>
            <person name="Niang G."/>
            <person name="Scheremetjew M."/>
            <person name="Finn R."/>
            <person name="Kale V."/>
            <person name="Holt S."/>
            <person name="Cochrane G."/>
            <person name="Meng A."/>
            <person name="Brown T."/>
            <person name="Cohen L."/>
        </authorList>
    </citation>
    <scope>NUCLEOTIDE SEQUENCE</scope>
    <source>
        <strain evidence="18">CCMP1243</strain>
    </source>
</reference>
<dbReference type="SUPFAM" id="SSF51206">
    <property type="entry name" value="cAMP-binding domain-like"/>
    <property type="match status" value="3"/>
</dbReference>
<dbReference type="PROSITE" id="PS50042">
    <property type="entry name" value="CNMP_BINDING_3"/>
    <property type="match status" value="3"/>
</dbReference>
<gene>
    <name evidence="18" type="ORF">RMAR1173_LOCUS56</name>
</gene>
<dbReference type="PRINTS" id="PR00103">
    <property type="entry name" value="CAMPKINASE"/>
</dbReference>
<dbReference type="InterPro" id="IPR017441">
    <property type="entry name" value="Protein_kinase_ATP_BS"/>
</dbReference>
<dbReference type="InterPro" id="IPR000595">
    <property type="entry name" value="cNMP-bd_dom"/>
</dbReference>
<evidence type="ECO:0000256" key="14">
    <source>
        <dbReference type="PROSITE-ProRule" id="PRU10141"/>
    </source>
</evidence>
<comment type="similarity">
    <text evidence="1">Belongs to the protein kinase superfamily. AGC Ser/Thr protein kinase family. cGMP subfamily.</text>
</comment>
<dbReference type="GO" id="GO:0005952">
    <property type="term" value="C:cAMP-dependent protein kinase complex"/>
    <property type="evidence" value="ECO:0007669"/>
    <property type="project" value="TreeGrafter"/>
</dbReference>
<dbReference type="GO" id="GO:0004692">
    <property type="term" value="F:cGMP-dependent protein kinase activity"/>
    <property type="evidence" value="ECO:0007669"/>
    <property type="project" value="UniProtKB-EC"/>
</dbReference>
<keyword evidence="9" id="KW-0142">cGMP-binding</keyword>
<evidence type="ECO:0000256" key="2">
    <source>
        <dbReference type="ARBA" id="ARBA00012428"/>
    </source>
</evidence>
<dbReference type="InterPro" id="IPR000961">
    <property type="entry name" value="AGC-kinase_C"/>
</dbReference>
<dbReference type="GO" id="GO:0046872">
    <property type="term" value="F:metal ion binding"/>
    <property type="evidence" value="ECO:0007669"/>
    <property type="project" value="UniProtKB-KW"/>
</dbReference>
<dbReference type="SMART" id="SM00220">
    <property type="entry name" value="S_TKc"/>
    <property type="match status" value="1"/>
</dbReference>
<name>A0A7S2R3M6_9STRA</name>
<feature type="binding site" evidence="13 14">
    <location>
        <position position="478"/>
    </location>
    <ligand>
        <name>ATP</name>
        <dbReference type="ChEBI" id="CHEBI:30616"/>
    </ligand>
</feature>
<feature type="domain" description="Cyclic nucleotide-binding" evidence="16">
    <location>
        <begin position="316"/>
        <end position="417"/>
    </location>
</feature>
<evidence type="ECO:0000256" key="7">
    <source>
        <dbReference type="ARBA" id="ARBA00022777"/>
    </source>
</evidence>
<evidence type="ECO:0000259" key="17">
    <source>
        <dbReference type="PROSITE" id="PS51285"/>
    </source>
</evidence>
<feature type="domain" description="Protein kinase" evidence="15">
    <location>
        <begin position="449"/>
        <end position="709"/>
    </location>
</feature>
<evidence type="ECO:0000256" key="10">
    <source>
        <dbReference type="ARBA" id="ARBA00047298"/>
    </source>
</evidence>
<dbReference type="Gene3D" id="3.30.200.20">
    <property type="entry name" value="Phosphorylase Kinase, domain 1"/>
    <property type="match status" value="1"/>
</dbReference>
<dbReference type="Pfam" id="PF00027">
    <property type="entry name" value="cNMP_binding"/>
    <property type="match status" value="3"/>
</dbReference>
<dbReference type="AlphaFoldDB" id="A0A7S2R3M6"/>
<dbReference type="EC" id="2.7.11.12" evidence="2"/>
<dbReference type="InterPro" id="IPR000719">
    <property type="entry name" value="Prot_kinase_dom"/>
</dbReference>
<dbReference type="Gene3D" id="2.60.120.10">
    <property type="entry name" value="Jelly Rolls"/>
    <property type="match status" value="3"/>
</dbReference>
<evidence type="ECO:0000256" key="4">
    <source>
        <dbReference type="ARBA" id="ARBA00022535"/>
    </source>
</evidence>
<evidence type="ECO:0000259" key="16">
    <source>
        <dbReference type="PROSITE" id="PS50042"/>
    </source>
</evidence>
<dbReference type="PANTHER" id="PTHR24353:SF143">
    <property type="entry name" value="PROTEIN KINASE DOMAIN-CONTAINING PROTEIN"/>
    <property type="match status" value="1"/>
</dbReference>
<evidence type="ECO:0000256" key="5">
    <source>
        <dbReference type="ARBA" id="ARBA00022679"/>
    </source>
</evidence>
<dbReference type="PROSITE" id="PS00108">
    <property type="entry name" value="PROTEIN_KINASE_ST"/>
    <property type="match status" value="1"/>
</dbReference>
<dbReference type="EMBL" id="HBHJ01000073">
    <property type="protein sequence ID" value="CAD9659614.1"/>
    <property type="molecule type" value="Transcribed_RNA"/>
</dbReference>
<dbReference type="SUPFAM" id="SSF56112">
    <property type="entry name" value="Protein kinase-like (PK-like)"/>
    <property type="match status" value="1"/>
</dbReference>
<dbReference type="FunFam" id="3.30.200.20:FF:000042">
    <property type="entry name" value="Aurora kinase A"/>
    <property type="match status" value="1"/>
</dbReference>
<evidence type="ECO:0000256" key="13">
    <source>
        <dbReference type="PIRSR" id="PIRSR000559-2"/>
    </source>
</evidence>
<dbReference type="InterPro" id="IPR014710">
    <property type="entry name" value="RmlC-like_jellyroll"/>
</dbReference>
<dbReference type="PROSITE" id="PS51285">
    <property type="entry name" value="AGC_KINASE_CTER"/>
    <property type="match status" value="1"/>
</dbReference>
<keyword evidence="5" id="KW-0808">Transferase</keyword>
<dbReference type="InterPro" id="IPR008271">
    <property type="entry name" value="Ser/Thr_kinase_AS"/>
</dbReference>
<feature type="domain" description="Cyclic nucleotide-binding" evidence="16">
    <location>
        <begin position="77"/>
        <end position="192"/>
    </location>
</feature>
<dbReference type="InterPro" id="IPR018490">
    <property type="entry name" value="cNMP-bd_dom_sf"/>
</dbReference>
<evidence type="ECO:0000256" key="11">
    <source>
        <dbReference type="ARBA" id="ARBA00047462"/>
    </source>
</evidence>
<evidence type="ECO:0000256" key="8">
    <source>
        <dbReference type="ARBA" id="ARBA00022840"/>
    </source>
</evidence>
<evidence type="ECO:0000256" key="1">
    <source>
        <dbReference type="ARBA" id="ARBA00006352"/>
    </source>
</evidence>
<comment type="catalytic activity">
    <reaction evidence="10">
        <text>L-threonyl-[protein] + ATP = O-phospho-L-threonyl-[protein] + ADP + H(+)</text>
        <dbReference type="Rhea" id="RHEA:46608"/>
        <dbReference type="Rhea" id="RHEA-COMP:11060"/>
        <dbReference type="Rhea" id="RHEA-COMP:11605"/>
        <dbReference type="ChEBI" id="CHEBI:15378"/>
        <dbReference type="ChEBI" id="CHEBI:30013"/>
        <dbReference type="ChEBI" id="CHEBI:30616"/>
        <dbReference type="ChEBI" id="CHEBI:61977"/>
        <dbReference type="ChEBI" id="CHEBI:456216"/>
        <dbReference type="EC" id="2.7.11.12"/>
    </reaction>
</comment>
<dbReference type="Gene3D" id="1.10.510.10">
    <property type="entry name" value="Transferase(Phosphotransferase) domain 1"/>
    <property type="match status" value="1"/>
</dbReference>
<evidence type="ECO:0000256" key="6">
    <source>
        <dbReference type="ARBA" id="ARBA00022741"/>
    </source>
</evidence>
<dbReference type="CDD" id="cd00038">
    <property type="entry name" value="CAP_ED"/>
    <property type="match status" value="3"/>
</dbReference>
<dbReference type="SMART" id="SM00100">
    <property type="entry name" value="cNMP"/>
    <property type="match status" value="3"/>
</dbReference>
<keyword evidence="4" id="KW-0140">cGMP</keyword>
<keyword evidence="7" id="KW-0418">Kinase</keyword>
<dbReference type="GO" id="GO:0005524">
    <property type="term" value="F:ATP binding"/>
    <property type="evidence" value="ECO:0007669"/>
    <property type="project" value="UniProtKB-UniRule"/>
</dbReference>
<protein>
    <recommendedName>
        <fullName evidence="2">cGMP-dependent protein kinase</fullName>
        <ecNumber evidence="2">2.7.11.12</ecNumber>
    </recommendedName>
</protein>
<dbReference type="SMART" id="SM00133">
    <property type="entry name" value="S_TK_X"/>
    <property type="match status" value="1"/>
</dbReference>
<dbReference type="InterPro" id="IPR011009">
    <property type="entry name" value="Kinase-like_dom_sf"/>
</dbReference>
<dbReference type="GO" id="GO:0004691">
    <property type="term" value="F:cAMP-dependent protein kinase activity"/>
    <property type="evidence" value="ECO:0007669"/>
    <property type="project" value="TreeGrafter"/>
</dbReference>
<feature type="domain" description="AGC-kinase C-terminal" evidence="17">
    <location>
        <begin position="710"/>
        <end position="762"/>
    </location>
</feature>
<dbReference type="PIRSF" id="PIRSF000559">
    <property type="entry name" value="cGMP-dep_kinase"/>
    <property type="match status" value="1"/>
</dbReference>
<dbReference type="InterPro" id="IPR018488">
    <property type="entry name" value="cNMP-bd_CS"/>
</dbReference>
<dbReference type="PROSITE" id="PS00889">
    <property type="entry name" value="CNMP_BINDING_2"/>
    <property type="match status" value="3"/>
</dbReference>
<dbReference type="PANTHER" id="PTHR24353">
    <property type="entry name" value="CYCLIC NUCLEOTIDE-DEPENDENT PROTEIN KINASE"/>
    <property type="match status" value="1"/>
</dbReference>
<evidence type="ECO:0000259" key="15">
    <source>
        <dbReference type="PROSITE" id="PS50011"/>
    </source>
</evidence>
<evidence type="ECO:0000256" key="12">
    <source>
        <dbReference type="PIRSR" id="PIRSR000559-1"/>
    </source>
</evidence>
<evidence type="ECO:0000313" key="18">
    <source>
        <dbReference type="EMBL" id="CAD9659614.1"/>
    </source>
</evidence>
<dbReference type="InterPro" id="IPR002374">
    <property type="entry name" value="cGMP_dep_kinase"/>
</dbReference>
<accession>A0A7S2R3M6</accession>
<sequence>MGNTCSARVDAPVGSTVEAAIGPSVAAAAADGKPKGGRKNVFDEAPDTDFRKQKTERMNKSLEVAERIRGAIMEQPLLTKLAEEEIQVFVDYAERKDVAAGEIVINEGEKGDSFYIVQTGSFTFSKDGQELEMNTPKSSFGELALLFNAPRAATVTAVEDGILWFIDRSTFRHAIASAKARSRQELAQKLSRVEILQTLSHHQLEHLADVVIPRTVESGSVVIRKGETGHVLYLIEEGDFSFTDIDGVTEEIVKGPGEFFGERALLTGDTRAATVTAKSEAKLLELSRQDFDKSLGPLKQILQMMSNKEVLESIELFSNLSAQEKMNAVRLFVPKTFRANEKIIREGERGESFFVIDSGTVVVTKASDKSFRKELGKGAFFGEMALLSRNDKRQASVTAVTEVMAFTITQQNFASIVVGDISDVISKTAEDRAAELAAAVRRDIPFNELKRVAVLGAGTFGRVTLVQHAKSGHVYALKALHKSEIVQHKQQANVMNEKNIMMQCHHPFILHLYNTYKDSHRLFMLLEYCPGGELFTVLHTAHRDGVDPPAAKFYCAGVAMALSYLSDRNIMYRDLKPENMLVDQQGYPKLIDFGFAKIKNGKTYTLCGTPEYMAPEIIMGRGYDKAVDWWAFGVLVYESLAGYSPFCDPHGANQQVICQNIVAGHLRFPRTGFDAHSKELCRSLLNMDPSRRPGMGQRGGRDVLESSWFSTFDFQQFTAKKMRAPWLPKIKSPTDTSHFDPYHVDESVDESYHDEGDWDRDF</sequence>
<feature type="binding site" evidence="13">
    <location>
        <begin position="455"/>
        <end position="463"/>
    </location>
    <ligand>
        <name>ATP</name>
        <dbReference type="ChEBI" id="CHEBI:30616"/>
    </ligand>
</feature>
<dbReference type="Pfam" id="PF00069">
    <property type="entry name" value="Pkinase"/>
    <property type="match status" value="1"/>
</dbReference>